<evidence type="ECO:0000259" key="6">
    <source>
        <dbReference type="Pfam" id="PF01957"/>
    </source>
</evidence>
<dbReference type="AlphaFoldDB" id="A0A1G9ZST9"/>
<feature type="domain" description="NfeD-like C-terminal" evidence="6">
    <location>
        <begin position="84"/>
        <end position="143"/>
    </location>
</feature>
<evidence type="ECO:0000256" key="2">
    <source>
        <dbReference type="ARBA" id="ARBA00022692"/>
    </source>
</evidence>
<gene>
    <name evidence="7" type="ORF">SAMN05192585_11432</name>
</gene>
<dbReference type="InterPro" id="IPR052165">
    <property type="entry name" value="Membrane_assoc_protease"/>
</dbReference>
<dbReference type="OrthoDB" id="5054at2"/>
<dbReference type="PANTHER" id="PTHR33507:SF3">
    <property type="entry name" value="INNER MEMBRANE PROTEIN YBBJ"/>
    <property type="match status" value="1"/>
</dbReference>
<dbReference type="Proteomes" id="UP000199182">
    <property type="component" value="Unassembled WGS sequence"/>
</dbReference>
<organism evidence="7 8">
    <name type="scientific">Acetanaerobacterium elongatum</name>
    <dbReference type="NCBI Taxonomy" id="258515"/>
    <lineage>
        <taxon>Bacteria</taxon>
        <taxon>Bacillati</taxon>
        <taxon>Bacillota</taxon>
        <taxon>Clostridia</taxon>
        <taxon>Eubacteriales</taxon>
        <taxon>Oscillospiraceae</taxon>
        <taxon>Acetanaerobacterium</taxon>
    </lineage>
</organism>
<evidence type="ECO:0000313" key="7">
    <source>
        <dbReference type="EMBL" id="SDN24300.1"/>
    </source>
</evidence>
<dbReference type="GO" id="GO:0008233">
    <property type="term" value="F:peptidase activity"/>
    <property type="evidence" value="ECO:0007669"/>
    <property type="project" value="UniProtKB-KW"/>
</dbReference>
<dbReference type="EMBL" id="FNID01000014">
    <property type="protein sequence ID" value="SDN24300.1"/>
    <property type="molecule type" value="Genomic_DNA"/>
</dbReference>
<keyword evidence="7" id="KW-0645">Protease</keyword>
<dbReference type="SUPFAM" id="SSF141322">
    <property type="entry name" value="NfeD domain-like"/>
    <property type="match status" value="1"/>
</dbReference>
<dbReference type="GO" id="GO:0006508">
    <property type="term" value="P:proteolysis"/>
    <property type="evidence" value="ECO:0007669"/>
    <property type="project" value="UniProtKB-KW"/>
</dbReference>
<dbReference type="InterPro" id="IPR012340">
    <property type="entry name" value="NA-bd_OB-fold"/>
</dbReference>
<name>A0A1G9ZST9_9FIRM</name>
<evidence type="ECO:0000256" key="1">
    <source>
        <dbReference type="ARBA" id="ARBA00004141"/>
    </source>
</evidence>
<keyword evidence="4 5" id="KW-0472">Membrane</keyword>
<accession>A0A1G9ZST9</accession>
<evidence type="ECO:0000256" key="5">
    <source>
        <dbReference type="SAM" id="Phobius"/>
    </source>
</evidence>
<sequence>MQGYMPVVWLIATIVFSVAEAVTVQLISIWFAAGSLIALVSSMLGAPVWLQVTLFFVGTGILLIATRPIAKKLIGTKKVATNADMVIGSTGIVEQTINNLHETGRVFANGLSWAARSEDGSEIAADETVVIKRIEGVKLFVEKPKKEQ</sequence>
<dbReference type="GO" id="GO:0005886">
    <property type="term" value="C:plasma membrane"/>
    <property type="evidence" value="ECO:0007669"/>
    <property type="project" value="TreeGrafter"/>
</dbReference>
<keyword evidence="7" id="KW-0378">Hydrolase</keyword>
<comment type="subcellular location">
    <subcellularLocation>
        <location evidence="1">Membrane</location>
        <topology evidence="1">Multi-pass membrane protein</topology>
    </subcellularLocation>
</comment>
<feature type="transmembrane region" description="Helical" evidence="5">
    <location>
        <begin position="46"/>
        <end position="65"/>
    </location>
</feature>
<reference evidence="7 8" key="1">
    <citation type="submission" date="2016-10" db="EMBL/GenBank/DDBJ databases">
        <authorList>
            <person name="de Groot N.N."/>
        </authorList>
    </citation>
    <scope>NUCLEOTIDE SEQUENCE [LARGE SCALE GENOMIC DNA]</scope>
    <source>
        <strain evidence="7 8">CGMCC 1.5012</strain>
    </source>
</reference>
<evidence type="ECO:0000256" key="3">
    <source>
        <dbReference type="ARBA" id="ARBA00022989"/>
    </source>
</evidence>
<keyword evidence="3 5" id="KW-1133">Transmembrane helix</keyword>
<feature type="transmembrane region" description="Helical" evidence="5">
    <location>
        <begin position="7"/>
        <end position="40"/>
    </location>
</feature>
<evidence type="ECO:0000313" key="8">
    <source>
        <dbReference type="Proteomes" id="UP000199182"/>
    </source>
</evidence>
<dbReference type="STRING" id="258515.SAMN05192585_11432"/>
<dbReference type="PANTHER" id="PTHR33507">
    <property type="entry name" value="INNER MEMBRANE PROTEIN YBBJ"/>
    <property type="match status" value="1"/>
</dbReference>
<proteinExistence type="predicted"/>
<dbReference type="Gene3D" id="2.40.50.140">
    <property type="entry name" value="Nucleic acid-binding proteins"/>
    <property type="match status" value="1"/>
</dbReference>
<dbReference type="RefSeq" id="WP_092639809.1">
    <property type="nucleotide sequence ID" value="NZ_FNID01000014.1"/>
</dbReference>
<keyword evidence="2 5" id="KW-0812">Transmembrane</keyword>
<dbReference type="Pfam" id="PF01957">
    <property type="entry name" value="NfeD"/>
    <property type="match status" value="1"/>
</dbReference>
<protein>
    <submittedName>
        <fullName evidence="7">Membrane protein implicated in regulation of membrane protease activity</fullName>
    </submittedName>
</protein>
<evidence type="ECO:0000256" key="4">
    <source>
        <dbReference type="ARBA" id="ARBA00023136"/>
    </source>
</evidence>
<keyword evidence="8" id="KW-1185">Reference proteome</keyword>
<dbReference type="InterPro" id="IPR002810">
    <property type="entry name" value="NfeD-like_C"/>
</dbReference>